<evidence type="ECO:0000313" key="2">
    <source>
        <dbReference type="EMBL" id="CAD0306197.1"/>
    </source>
</evidence>
<evidence type="ECO:0000313" key="3">
    <source>
        <dbReference type="Proteomes" id="UP000587508"/>
    </source>
</evidence>
<organism evidence="2 3">
    <name type="scientific">Xanthomonas hortorum pv. carotae</name>
    <dbReference type="NCBI Taxonomy" id="487904"/>
    <lineage>
        <taxon>Bacteria</taxon>
        <taxon>Pseudomonadati</taxon>
        <taxon>Pseudomonadota</taxon>
        <taxon>Gammaproteobacteria</taxon>
        <taxon>Lysobacterales</taxon>
        <taxon>Lysobacteraceae</taxon>
        <taxon>Xanthomonas</taxon>
    </lineage>
</organism>
<proteinExistence type="predicted"/>
<sequence>MNKIAAQQFAAMSAPMLRLTEARYLFDQFKSARNAEPNKGLFLLTVYFDAFLFCFISIEEMVDTATRDKLRAIPSFTFFKALRNIATHHSVLSGVKGKFARPISRIVSVGVGCNVEFSEQFFLLPEKLRAIFDAVLQERPGEKRTIEAARSYLSQLENTGKQIMLVDLTQAVVSEVEPHVA</sequence>
<keyword evidence="1" id="KW-1133">Transmembrane helix</keyword>
<dbReference type="AlphaFoldDB" id="A0A6V7BX90"/>
<comment type="caution">
    <text evidence="2">The sequence shown here is derived from an EMBL/GenBank/DDBJ whole genome shotgun (WGS) entry which is preliminary data.</text>
</comment>
<accession>A0A6V7BX90</accession>
<dbReference type="EMBL" id="CAJDKC010000003">
    <property type="protein sequence ID" value="CAD0306197.1"/>
    <property type="molecule type" value="Genomic_DNA"/>
</dbReference>
<name>A0A6V7BX90_9XANT</name>
<feature type="transmembrane region" description="Helical" evidence="1">
    <location>
        <begin position="41"/>
        <end position="62"/>
    </location>
</feature>
<protein>
    <submittedName>
        <fullName evidence="2">Uncharacterized protein</fullName>
    </submittedName>
</protein>
<dbReference type="EMBL" id="CAJDKC010000003">
    <property type="protein sequence ID" value="CAD0306199.1"/>
    <property type="molecule type" value="Genomic_DNA"/>
</dbReference>
<reference evidence="2 3" key="1">
    <citation type="submission" date="2020-07" db="EMBL/GenBank/DDBJ databases">
        <authorList>
            <person name="Pothier F. J."/>
        </authorList>
    </citation>
    <scope>NUCLEOTIDE SEQUENCE [LARGE SCALE GENOMIC DNA]</scope>
    <source>
        <strain evidence="2 3">CFBP 7900</strain>
    </source>
</reference>
<dbReference type="RefSeq" id="WP_043888858.1">
    <property type="nucleotide sequence ID" value="NZ_CAJDKC010000003.1"/>
</dbReference>
<dbReference type="Proteomes" id="UP000587508">
    <property type="component" value="Unassembled WGS sequence"/>
</dbReference>
<evidence type="ECO:0000256" key="1">
    <source>
        <dbReference type="SAM" id="Phobius"/>
    </source>
</evidence>
<keyword evidence="1" id="KW-0472">Membrane</keyword>
<keyword evidence="1" id="KW-0812">Transmembrane</keyword>
<gene>
    <name evidence="2" type="ORF">CFBP7900_04460</name>
</gene>